<dbReference type="SUPFAM" id="SSF53613">
    <property type="entry name" value="Ribokinase-like"/>
    <property type="match status" value="1"/>
</dbReference>
<organism evidence="22 23">
    <name type="scientific">Yanghanlia caeni</name>
    <dbReference type="NCBI Taxonomy" id="3064283"/>
    <lineage>
        <taxon>Bacteria</taxon>
        <taxon>Pseudomonadati</taxon>
        <taxon>Pseudomonadota</taxon>
        <taxon>Betaproteobacteria</taxon>
        <taxon>Burkholderiales</taxon>
        <taxon>Alcaligenaceae</taxon>
        <taxon>Yanghanlia</taxon>
    </lineage>
</organism>
<comment type="similarity">
    <text evidence="18">Belongs to the NnrE/AIBP family.</text>
</comment>
<comment type="subunit">
    <text evidence="17">Homotetramer.</text>
</comment>
<dbReference type="HAMAP" id="MF_01965">
    <property type="entry name" value="NADHX_dehydratase"/>
    <property type="match status" value="1"/>
</dbReference>
<keyword evidence="9 18" id="KW-0630">Potassium</keyword>
<keyword evidence="11 18" id="KW-0413">Isomerase</keyword>
<dbReference type="Pfam" id="PF01256">
    <property type="entry name" value="Carb_kinase"/>
    <property type="match status" value="1"/>
</dbReference>
<feature type="binding site" evidence="18">
    <location>
        <position position="62"/>
    </location>
    <ligand>
        <name>K(+)</name>
        <dbReference type="ChEBI" id="CHEBI:29103"/>
    </ligand>
</feature>
<dbReference type="Pfam" id="PF03853">
    <property type="entry name" value="YjeF_N"/>
    <property type="match status" value="1"/>
</dbReference>
<feature type="binding site" evidence="17">
    <location>
        <begin position="426"/>
        <end position="430"/>
    </location>
    <ligand>
        <name>AMP</name>
        <dbReference type="ChEBI" id="CHEBI:456215"/>
    </ligand>
</feature>
<dbReference type="Gene3D" id="3.40.1190.20">
    <property type="match status" value="1"/>
</dbReference>
<dbReference type="Proteomes" id="UP001232156">
    <property type="component" value="Unassembled WGS sequence"/>
</dbReference>
<keyword evidence="23" id="KW-1185">Reference proteome</keyword>
<keyword evidence="6 17" id="KW-0547">Nucleotide-binding</keyword>
<feature type="binding site" evidence="17">
    <location>
        <position position="280"/>
    </location>
    <ligand>
        <name>(6S)-NADPHX</name>
        <dbReference type="ChEBI" id="CHEBI:64076"/>
    </ligand>
</feature>
<evidence type="ECO:0000256" key="17">
    <source>
        <dbReference type="HAMAP-Rule" id="MF_01965"/>
    </source>
</evidence>
<evidence type="ECO:0000256" key="8">
    <source>
        <dbReference type="ARBA" id="ARBA00022857"/>
    </source>
</evidence>
<dbReference type="Gene3D" id="3.40.50.10260">
    <property type="entry name" value="YjeF N-terminal domain"/>
    <property type="match status" value="1"/>
</dbReference>
<evidence type="ECO:0000256" key="11">
    <source>
        <dbReference type="ARBA" id="ARBA00023235"/>
    </source>
</evidence>
<evidence type="ECO:0000259" key="21">
    <source>
        <dbReference type="PROSITE" id="PS51385"/>
    </source>
</evidence>
<comment type="similarity">
    <text evidence="17">Belongs to the NnrD/CARKD family.</text>
</comment>
<dbReference type="NCBIfam" id="TIGR00197">
    <property type="entry name" value="yjeF_nterm"/>
    <property type="match status" value="1"/>
</dbReference>
<evidence type="ECO:0000256" key="13">
    <source>
        <dbReference type="ARBA" id="ARBA00023268"/>
    </source>
</evidence>
<dbReference type="RefSeq" id="WP_165276493.1">
    <property type="nucleotide sequence ID" value="NZ_JAUZQE010000014.1"/>
</dbReference>
<evidence type="ECO:0000256" key="15">
    <source>
        <dbReference type="ARBA" id="ARBA00048238"/>
    </source>
</evidence>
<dbReference type="PANTHER" id="PTHR12592">
    <property type="entry name" value="ATP-DEPENDENT (S)-NAD(P)H-HYDRATE DEHYDRATASE FAMILY MEMBER"/>
    <property type="match status" value="1"/>
</dbReference>
<feature type="binding site" evidence="18">
    <location>
        <begin position="150"/>
        <end position="156"/>
    </location>
    <ligand>
        <name>(6S)-NADPHX</name>
        <dbReference type="ChEBI" id="CHEBI:64076"/>
    </ligand>
</feature>
<feature type="binding site" evidence="17">
    <location>
        <position position="455"/>
    </location>
    <ligand>
        <name>AMP</name>
        <dbReference type="ChEBI" id="CHEBI:456215"/>
    </ligand>
</feature>
<comment type="cofactor">
    <cofactor evidence="17">
        <name>Mg(2+)</name>
        <dbReference type="ChEBI" id="CHEBI:18420"/>
    </cofactor>
</comment>
<dbReference type="SUPFAM" id="SSF64153">
    <property type="entry name" value="YjeF N-terminal domain-like"/>
    <property type="match status" value="1"/>
</dbReference>
<evidence type="ECO:0000256" key="18">
    <source>
        <dbReference type="HAMAP-Rule" id="MF_01966"/>
    </source>
</evidence>
<accession>A0ABU1D645</accession>
<comment type="similarity">
    <text evidence="4 19">In the C-terminal section; belongs to the NnrD/CARKD family.</text>
</comment>
<dbReference type="InterPro" id="IPR000631">
    <property type="entry name" value="CARKD"/>
</dbReference>
<comment type="catalytic activity">
    <reaction evidence="1 18 19">
        <text>(6R)-NADHX = (6S)-NADHX</text>
        <dbReference type="Rhea" id="RHEA:32215"/>
        <dbReference type="ChEBI" id="CHEBI:64074"/>
        <dbReference type="ChEBI" id="CHEBI:64075"/>
        <dbReference type="EC" id="5.1.99.6"/>
    </reaction>
</comment>
<comment type="catalytic activity">
    <reaction evidence="16 17 19">
        <text>(6S)-NADPHX + ADP = AMP + phosphate + NADPH + H(+)</text>
        <dbReference type="Rhea" id="RHEA:32235"/>
        <dbReference type="ChEBI" id="CHEBI:15378"/>
        <dbReference type="ChEBI" id="CHEBI:43474"/>
        <dbReference type="ChEBI" id="CHEBI:57783"/>
        <dbReference type="ChEBI" id="CHEBI:64076"/>
        <dbReference type="ChEBI" id="CHEBI:456215"/>
        <dbReference type="ChEBI" id="CHEBI:456216"/>
        <dbReference type="EC" id="4.2.1.136"/>
    </reaction>
</comment>
<comment type="catalytic activity">
    <reaction evidence="15 17 19">
        <text>(6S)-NADHX + ADP = AMP + phosphate + NADH + H(+)</text>
        <dbReference type="Rhea" id="RHEA:32223"/>
        <dbReference type="ChEBI" id="CHEBI:15378"/>
        <dbReference type="ChEBI" id="CHEBI:43474"/>
        <dbReference type="ChEBI" id="CHEBI:57945"/>
        <dbReference type="ChEBI" id="CHEBI:64074"/>
        <dbReference type="ChEBI" id="CHEBI:456215"/>
        <dbReference type="ChEBI" id="CHEBI:456216"/>
        <dbReference type="EC" id="4.2.1.136"/>
    </reaction>
</comment>
<feature type="domain" description="YjeF N-terminal" evidence="21">
    <location>
        <begin position="15"/>
        <end position="236"/>
    </location>
</feature>
<protein>
    <recommendedName>
        <fullName evidence="19">Bifunctional NAD(P)H-hydrate repair enzyme</fullName>
    </recommendedName>
    <alternativeName>
        <fullName evidence="19">Nicotinamide nucleotide repair protein</fullName>
    </alternativeName>
    <domain>
        <recommendedName>
            <fullName evidence="19">ADP-dependent (S)-NAD(P)H-hydrate dehydratase</fullName>
            <ecNumber evidence="19">4.2.1.136</ecNumber>
        </recommendedName>
        <alternativeName>
            <fullName evidence="19">ADP-dependent NAD(P)HX dehydratase</fullName>
        </alternativeName>
    </domain>
    <domain>
        <recommendedName>
            <fullName evidence="19">NAD(P)H-hydrate epimerase</fullName>
            <ecNumber evidence="19">5.1.99.6</ecNumber>
        </recommendedName>
    </domain>
</protein>
<keyword evidence="13" id="KW-0511">Multifunctional enzyme</keyword>
<dbReference type="InterPro" id="IPR036652">
    <property type="entry name" value="YjeF_N_dom_sf"/>
</dbReference>
<feature type="binding site" evidence="17">
    <location>
        <position position="456"/>
    </location>
    <ligand>
        <name>(6S)-NADPHX</name>
        <dbReference type="ChEBI" id="CHEBI:64076"/>
    </ligand>
</feature>
<comment type="function">
    <text evidence="18">Catalyzes the epimerization of the S- and R-forms of NAD(P)HX, a damaged form of NAD(P)H that is a result of enzymatic or heat-dependent hydration. This is a prerequisite for the S-specific NAD(P)H-hydrate dehydratase to allow the repair of both epimers of NAD(P)HX.</text>
</comment>
<evidence type="ECO:0000256" key="16">
    <source>
        <dbReference type="ARBA" id="ARBA00049209"/>
    </source>
</evidence>
<dbReference type="EMBL" id="JAUZQE010000014">
    <property type="protein sequence ID" value="MDR4125891.1"/>
    <property type="molecule type" value="Genomic_DNA"/>
</dbReference>
<evidence type="ECO:0000256" key="5">
    <source>
        <dbReference type="ARBA" id="ARBA00022723"/>
    </source>
</evidence>
<evidence type="ECO:0000256" key="12">
    <source>
        <dbReference type="ARBA" id="ARBA00023239"/>
    </source>
</evidence>
<dbReference type="EC" id="4.2.1.136" evidence="19"/>
<feature type="binding site" evidence="17">
    <location>
        <position position="342"/>
    </location>
    <ligand>
        <name>(6S)-NADPHX</name>
        <dbReference type="ChEBI" id="CHEBI:64076"/>
    </ligand>
</feature>
<dbReference type="PROSITE" id="PS51385">
    <property type="entry name" value="YJEF_N"/>
    <property type="match status" value="1"/>
</dbReference>
<evidence type="ECO:0000256" key="19">
    <source>
        <dbReference type="PIRNR" id="PIRNR017184"/>
    </source>
</evidence>
<reference evidence="22 23" key="1">
    <citation type="submission" date="2023-08" db="EMBL/GenBank/DDBJ databases">
        <title>Alcaligenaceae gen. nov., a novel taxon isolated from the sludge of Yixing Pesticide Factory.</title>
        <authorList>
            <person name="Ruan L."/>
        </authorList>
    </citation>
    <scope>NUCLEOTIDE SEQUENCE [LARGE SCALE GENOMIC DNA]</scope>
    <source>
        <strain evidence="22 23">LG-2</strain>
    </source>
</reference>
<dbReference type="CDD" id="cd01171">
    <property type="entry name" value="YXKO-related"/>
    <property type="match status" value="1"/>
</dbReference>
<sequence>MNDALWHALLTPAQMGRADQAAIAGGVPGVQLMRAAGQAVAEAIRARWDARAVLVVCGPGNNGGDGFVVARLLAEWGWPVRVVLLGSVAALRGDAAVHAQRWRGDVFSLSSGQGEGHVSGAGDGSAGCAGSAEEDILLAGTGLVIDAVFGAGLSRDFDGPAARLLQAAQHRGVPICAVDVPSGLDGATGTVRGFAAPAQLTVTFFRKKPGHLLLPGRELCGEVVLADIGIPDAVLPPIEPDTFENAPGLWSASFPWPVSSAHKYRRGHVLIGGGACMTGAARLAALAAARAGAGLVTVASPPEAWAVYAAALTSIMVERLPDSDLAPALADERRNVVVIGPGAGLGAQTRANVLAAAATGRALVLDADALTVFAEAPQVLFEALHGPCIITPHEGEFVRLFGGEQGGKLERARGAARRSGAVVILKGADTVIAEPGGRAVINANAPAWLATGGTGDVLAGLTAGLLAQGMPPFEAACAAVWMHGEAGTLGGPGLISEDLPGLLPRVLQKLLAA</sequence>
<dbReference type="InterPro" id="IPR004443">
    <property type="entry name" value="YjeF_N_dom"/>
</dbReference>
<comment type="function">
    <text evidence="17">Catalyzes the dehydration of the S-form of NAD(P)HX at the expense of ADP, which is converted to AMP. Together with NAD(P)HX epimerase, which catalyzes the epimerization of the S- and R-forms, the enzyme allows the repair of both epimers of NAD(P)HX, a damaged form of NAD(P)H that is a result of enzymatic or heat-dependent hydration.</text>
</comment>
<evidence type="ECO:0000313" key="23">
    <source>
        <dbReference type="Proteomes" id="UP001232156"/>
    </source>
</evidence>
<evidence type="ECO:0000313" key="22">
    <source>
        <dbReference type="EMBL" id="MDR4125891.1"/>
    </source>
</evidence>
<dbReference type="NCBIfam" id="TIGR00196">
    <property type="entry name" value="yjeF_cterm"/>
    <property type="match status" value="1"/>
</dbReference>
<evidence type="ECO:0000256" key="1">
    <source>
        <dbReference type="ARBA" id="ARBA00000013"/>
    </source>
</evidence>
<evidence type="ECO:0000256" key="6">
    <source>
        <dbReference type="ARBA" id="ARBA00022741"/>
    </source>
</evidence>
<feature type="binding site" evidence="17">
    <location>
        <position position="393"/>
    </location>
    <ligand>
        <name>(6S)-NADPHX</name>
        <dbReference type="ChEBI" id="CHEBI:64076"/>
    </ligand>
</feature>
<comment type="caution">
    <text evidence="22">The sequence shown here is derived from an EMBL/GenBank/DDBJ whole genome shotgun (WGS) entry which is preliminary data.</text>
</comment>
<evidence type="ECO:0000256" key="3">
    <source>
        <dbReference type="ARBA" id="ARBA00006001"/>
    </source>
</evidence>
<keyword evidence="12 17" id="KW-0456">Lyase</keyword>
<dbReference type="HAMAP" id="MF_01966">
    <property type="entry name" value="NADHX_epimerase"/>
    <property type="match status" value="1"/>
</dbReference>
<gene>
    <name evidence="18" type="primary">nnrE</name>
    <name evidence="17" type="synonym">nnrD</name>
    <name evidence="22" type="ORF">Q8947_07820</name>
</gene>
<feature type="binding site" evidence="18">
    <location>
        <position position="146"/>
    </location>
    <ligand>
        <name>K(+)</name>
        <dbReference type="ChEBI" id="CHEBI:29103"/>
    </ligand>
</feature>
<keyword evidence="7 17" id="KW-0067">ATP-binding</keyword>
<dbReference type="InterPro" id="IPR029056">
    <property type="entry name" value="Ribokinase-like"/>
</dbReference>
<keyword evidence="8 17" id="KW-0521">NADP</keyword>
<feature type="binding site" evidence="18">
    <location>
        <position position="182"/>
    </location>
    <ligand>
        <name>K(+)</name>
        <dbReference type="ChEBI" id="CHEBI:29103"/>
    </ligand>
</feature>
<evidence type="ECO:0000256" key="2">
    <source>
        <dbReference type="ARBA" id="ARBA00000909"/>
    </source>
</evidence>
<dbReference type="PROSITE" id="PS51383">
    <property type="entry name" value="YJEF_C_3"/>
    <property type="match status" value="1"/>
</dbReference>
<proteinExistence type="inferred from homology"/>
<evidence type="ECO:0000256" key="4">
    <source>
        <dbReference type="ARBA" id="ARBA00009524"/>
    </source>
</evidence>
<feature type="binding site" evidence="18">
    <location>
        <position position="179"/>
    </location>
    <ligand>
        <name>(6S)-NADPHX</name>
        <dbReference type="ChEBI" id="CHEBI:64076"/>
    </ligand>
</feature>
<evidence type="ECO:0000256" key="7">
    <source>
        <dbReference type="ARBA" id="ARBA00022840"/>
    </source>
</evidence>
<dbReference type="EC" id="5.1.99.6" evidence="19"/>
<name>A0ABU1D645_9BURK</name>
<evidence type="ECO:0000256" key="10">
    <source>
        <dbReference type="ARBA" id="ARBA00023027"/>
    </source>
</evidence>
<comment type="catalytic activity">
    <reaction evidence="2 18 19">
        <text>(6R)-NADPHX = (6S)-NADPHX</text>
        <dbReference type="Rhea" id="RHEA:32227"/>
        <dbReference type="ChEBI" id="CHEBI:64076"/>
        <dbReference type="ChEBI" id="CHEBI:64077"/>
        <dbReference type="EC" id="5.1.99.6"/>
    </reaction>
</comment>
<comment type="caution">
    <text evidence="18">Lacks conserved residue(s) required for the propagation of feature annotation.</text>
</comment>
<feature type="domain" description="YjeF C-terminal" evidence="20">
    <location>
        <begin position="246"/>
        <end position="510"/>
    </location>
</feature>
<feature type="binding site" evidence="18">
    <location>
        <begin position="61"/>
        <end position="65"/>
    </location>
    <ligand>
        <name>(6S)-NADPHX</name>
        <dbReference type="ChEBI" id="CHEBI:64076"/>
    </ligand>
</feature>
<dbReference type="PIRSF" id="PIRSF017184">
    <property type="entry name" value="Nnr"/>
    <property type="match status" value="1"/>
</dbReference>
<evidence type="ECO:0000256" key="9">
    <source>
        <dbReference type="ARBA" id="ARBA00022958"/>
    </source>
</evidence>
<dbReference type="PANTHER" id="PTHR12592:SF0">
    <property type="entry name" value="ATP-DEPENDENT (S)-NAD(P)H-HYDRATE DEHYDRATASE"/>
    <property type="match status" value="1"/>
</dbReference>
<evidence type="ECO:0000259" key="20">
    <source>
        <dbReference type="PROSITE" id="PS51383"/>
    </source>
</evidence>
<keyword evidence="10 17" id="KW-0520">NAD</keyword>
<comment type="cofactor">
    <cofactor evidence="18 19">
        <name>K(+)</name>
        <dbReference type="ChEBI" id="CHEBI:29103"/>
    </cofactor>
    <text evidence="18 19">Binds 1 potassium ion per subunit.</text>
</comment>
<comment type="function">
    <text evidence="14 19">Bifunctional enzyme that catalyzes the epimerization of the S- and R-forms of NAD(P)HX and the dehydration of the S-form of NAD(P)HX at the expense of ADP, which is converted to AMP. This allows the repair of both epimers of NAD(P)HX, a damaged form of NAD(P)H that is a result of enzymatic or heat-dependent hydration.</text>
</comment>
<evidence type="ECO:0000256" key="14">
    <source>
        <dbReference type="ARBA" id="ARBA00025153"/>
    </source>
</evidence>
<keyword evidence="5 18" id="KW-0479">Metal-binding</keyword>
<dbReference type="InterPro" id="IPR030677">
    <property type="entry name" value="Nnr"/>
</dbReference>
<comment type="similarity">
    <text evidence="3 19">In the N-terminal section; belongs to the NnrE/AIBP family.</text>
</comment>